<sequence>MDLEISRELLSEEAAAFALYGKQFVGGLGRQVCILLSGSAASTVDDQHGPVGQVIHIPDQRTRLSGPA</sequence>
<name>A0A4C2ERF1_9EURY</name>
<organism evidence="1 2">
    <name type="scientific">Haloarcula mannanilytica</name>
    <dbReference type="NCBI Taxonomy" id="2509225"/>
    <lineage>
        <taxon>Archaea</taxon>
        <taxon>Methanobacteriati</taxon>
        <taxon>Methanobacteriota</taxon>
        <taxon>Stenosarchaea group</taxon>
        <taxon>Halobacteria</taxon>
        <taxon>Halobacteriales</taxon>
        <taxon>Haloarculaceae</taxon>
        <taxon>Haloarcula</taxon>
    </lineage>
</organism>
<keyword evidence="2" id="KW-1185">Reference proteome</keyword>
<evidence type="ECO:0000313" key="1">
    <source>
        <dbReference type="EMBL" id="GCF15173.1"/>
    </source>
</evidence>
<proteinExistence type="predicted"/>
<comment type="caution">
    <text evidence="1">The sequence shown here is derived from an EMBL/GenBank/DDBJ whole genome shotgun (WGS) entry which is preliminary data.</text>
</comment>
<dbReference type="AlphaFoldDB" id="A0A4C2ERF1"/>
<dbReference type="EMBL" id="BIXZ01000006">
    <property type="protein sequence ID" value="GCF15173.1"/>
    <property type="molecule type" value="Genomic_DNA"/>
</dbReference>
<evidence type="ECO:0000313" key="2">
    <source>
        <dbReference type="Proteomes" id="UP000304382"/>
    </source>
</evidence>
<dbReference type="RefSeq" id="WP_160140697.1">
    <property type="nucleotide sequence ID" value="NZ_BIXZ01000006.1"/>
</dbReference>
<accession>A0A4C2ERF1</accession>
<gene>
    <name evidence="1" type="ORF">Harman_31080</name>
</gene>
<reference evidence="1 2" key="1">
    <citation type="submission" date="2019-02" db="EMBL/GenBank/DDBJ databases">
        <title>Haloarcula mannanilyticum sp. nov., a mannan degrading haloarchaeon isolated from commercial salt.</title>
        <authorList>
            <person name="Enomoto S."/>
            <person name="Shimane Y."/>
            <person name="Kamekura M."/>
            <person name="Ito T."/>
            <person name="Moriya O."/>
            <person name="Ihara K."/>
            <person name="Takahashi-Ando N."/>
            <person name="Fukushima Y."/>
            <person name="Yoshida Y."/>
            <person name="Usama R."/>
            <person name="Takai K."/>
            <person name="Minegishi H."/>
        </authorList>
    </citation>
    <scope>NUCLEOTIDE SEQUENCE [LARGE SCALE GENOMIC DNA]</scope>
    <source>
        <strain evidence="1 2">MD130-1</strain>
    </source>
</reference>
<protein>
    <submittedName>
        <fullName evidence="1">Uncharacterized protein</fullName>
    </submittedName>
</protein>
<dbReference type="Proteomes" id="UP000304382">
    <property type="component" value="Unassembled WGS sequence"/>
</dbReference>